<dbReference type="InterPro" id="IPR011009">
    <property type="entry name" value="Kinase-like_dom_sf"/>
</dbReference>
<feature type="domain" description="Protein kinase" evidence="1">
    <location>
        <begin position="1"/>
        <end position="192"/>
    </location>
</feature>
<evidence type="ECO:0000259" key="1">
    <source>
        <dbReference type="PROSITE" id="PS50011"/>
    </source>
</evidence>
<keyword evidence="2" id="KW-0808">Transferase</keyword>
<dbReference type="SUPFAM" id="SSF56112">
    <property type="entry name" value="Protein kinase-like (PK-like)"/>
    <property type="match status" value="1"/>
</dbReference>
<gene>
    <name evidence="2" type="ORF">FRX31_028257</name>
</gene>
<dbReference type="AlphaFoldDB" id="A0A7J6VB77"/>
<keyword evidence="2" id="KW-0675">Receptor</keyword>
<dbReference type="PANTHER" id="PTHR48055:SF55">
    <property type="entry name" value="PROTEIN KINASE DOMAIN-CONTAINING PROTEIN"/>
    <property type="match status" value="1"/>
</dbReference>
<dbReference type="PROSITE" id="PS50011">
    <property type="entry name" value="PROTEIN_KINASE_DOM"/>
    <property type="match status" value="1"/>
</dbReference>
<proteinExistence type="predicted"/>
<dbReference type="OrthoDB" id="1103805at2759"/>
<evidence type="ECO:0000313" key="2">
    <source>
        <dbReference type="EMBL" id="KAF5182163.1"/>
    </source>
</evidence>
<dbReference type="GO" id="GO:0016020">
    <property type="term" value="C:membrane"/>
    <property type="evidence" value="ECO:0007669"/>
    <property type="project" value="TreeGrafter"/>
</dbReference>
<dbReference type="PANTHER" id="PTHR48055">
    <property type="entry name" value="LEUCINE-RICH REPEAT RECEPTOR PROTEIN KINASE EMS1"/>
    <property type="match status" value="1"/>
</dbReference>
<comment type="caution">
    <text evidence="2">The sequence shown here is derived from an EMBL/GenBank/DDBJ whole genome shotgun (WGS) entry which is preliminary data.</text>
</comment>
<name>A0A7J6VB77_THATH</name>
<reference evidence="2 3" key="1">
    <citation type="submission" date="2020-06" db="EMBL/GenBank/DDBJ databases">
        <title>Transcriptomic and genomic resources for Thalictrum thalictroides and T. hernandezii: Facilitating candidate gene discovery in an emerging model plant lineage.</title>
        <authorList>
            <person name="Arias T."/>
            <person name="Riano-Pachon D.M."/>
            <person name="Di Stilio V.S."/>
        </authorList>
    </citation>
    <scope>NUCLEOTIDE SEQUENCE [LARGE SCALE GENOMIC DNA]</scope>
    <source>
        <strain evidence="3">cv. WT478/WT964</strain>
        <tissue evidence="2">Leaves</tissue>
    </source>
</reference>
<dbReference type="GO" id="GO:0005524">
    <property type="term" value="F:ATP binding"/>
    <property type="evidence" value="ECO:0007669"/>
    <property type="project" value="InterPro"/>
</dbReference>
<dbReference type="Proteomes" id="UP000554482">
    <property type="component" value="Unassembled WGS sequence"/>
</dbReference>
<keyword evidence="3" id="KW-1185">Reference proteome</keyword>
<evidence type="ECO:0000313" key="3">
    <source>
        <dbReference type="Proteomes" id="UP000554482"/>
    </source>
</evidence>
<dbReference type="Gene3D" id="1.10.510.10">
    <property type="entry name" value="Transferase(Phosphotransferase) domain 1"/>
    <property type="match status" value="1"/>
</dbReference>
<organism evidence="2 3">
    <name type="scientific">Thalictrum thalictroides</name>
    <name type="common">Rue-anemone</name>
    <name type="synonym">Anemone thalictroides</name>
    <dbReference type="NCBI Taxonomy" id="46969"/>
    <lineage>
        <taxon>Eukaryota</taxon>
        <taxon>Viridiplantae</taxon>
        <taxon>Streptophyta</taxon>
        <taxon>Embryophyta</taxon>
        <taxon>Tracheophyta</taxon>
        <taxon>Spermatophyta</taxon>
        <taxon>Magnoliopsida</taxon>
        <taxon>Ranunculales</taxon>
        <taxon>Ranunculaceae</taxon>
        <taxon>Thalictroideae</taxon>
        <taxon>Thalictrum</taxon>
    </lineage>
</organism>
<protein>
    <submittedName>
        <fullName evidence="2">Leucine-rich repeat receptor protein kinase ems1</fullName>
    </submittedName>
</protein>
<keyword evidence="2" id="KW-0418">Kinase</keyword>
<dbReference type="InterPro" id="IPR051564">
    <property type="entry name" value="LRR_receptor-like_kinase"/>
</dbReference>
<accession>A0A7J6VB77</accession>
<dbReference type="GO" id="GO:0004672">
    <property type="term" value="F:protein kinase activity"/>
    <property type="evidence" value="ECO:0007669"/>
    <property type="project" value="InterPro"/>
</dbReference>
<dbReference type="Pfam" id="PF00069">
    <property type="entry name" value="Pkinase"/>
    <property type="match status" value="1"/>
</dbReference>
<dbReference type="EMBL" id="JABWDY010035157">
    <property type="protein sequence ID" value="KAF5182163.1"/>
    <property type="molecule type" value="Genomic_DNA"/>
</dbReference>
<dbReference type="InterPro" id="IPR000719">
    <property type="entry name" value="Prot_kinase_dom"/>
</dbReference>
<sequence>MVFWNKSKEMQSLYVKQFGFSQQVDTEMPSCIDDLTAHVGDFGLAKFLSETRSSIVSITSSKAETRSIAIRGTIGYIPPEYGAGGEVSTQGDIYSYGICLLEMFTGKRPTDQMFKDGLNLHDFSKLVLTHQVMEAIDVRLLSEETHIEDINSVNKIKECLSSIIRIGVACSVDVMNERMNIKDVLKELHSIKAIYLQV</sequence>